<keyword evidence="2" id="KW-0732">Signal</keyword>
<proteinExistence type="inferred from homology"/>
<dbReference type="Gene3D" id="3.40.50.720">
    <property type="entry name" value="NAD(P)-binding Rossmann-like Domain"/>
    <property type="match status" value="1"/>
</dbReference>
<sequence>MRFLILGATGISGVLLVRKALEIYPDATVIIFARSPNKIPEDLRNNGSLTIVQGTLDDLDELEAAVQLGIDVVLSALGPVVSPTGRTNHPTNTPIATFYGHLIDLLHKYNVKRFISLSTASVTDPNDKPSWKYAAIVRAVRSVAYPAYADIVAMGEVIRSKGQDLDYTLVRVPFLTNAKSEGVYAGHIGDGKIGVILSRKAFAAFSVGEIGNRQWVKGAPMISNA</sequence>
<organism evidence="4 5">
    <name type="scientific">Psilocybe cyanescens</name>
    <dbReference type="NCBI Taxonomy" id="93625"/>
    <lineage>
        <taxon>Eukaryota</taxon>
        <taxon>Fungi</taxon>
        <taxon>Dikarya</taxon>
        <taxon>Basidiomycota</taxon>
        <taxon>Agaricomycotina</taxon>
        <taxon>Agaricomycetes</taxon>
        <taxon>Agaricomycetidae</taxon>
        <taxon>Agaricales</taxon>
        <taxon>Agaricineae</taxon>
        <taxon>Strophariaceae</taxon>
        <taxon>Psilocybe</taxon>
    </lineage>
</organism>
<dbReference type="InterPro" id="IPR016040">
    <property type="entry name" value="NAD(P)-bd_dom"/>
</dbReference>
<protein>
    <recommendedName>
        <fullName evidence="3">NAD(P)-binding domain-containing protein</fullName>
    </recommendedName>
</protein>
<evidence type="ECO:0000313" key="5">
    <source>
        <dbReference type="Proteomes" id="UP000283269"/>
    </source>
</evidence>
<evidence type="ECO:0000256" key="1">
    <source>
        <dbReference type="ARBA" id="ARBA00038376"/>
    </source>
</evidence>
<evidence type="ECO:0000259" key="3">
    <source>
        <dbReference type="Pfam" id="PF13460"/>
    </source>
</evidence>
<dbReference type="InParanoid" id="A0A409XSY5"/>
<dbReference type="SUPFAM" id="SSF51735">
    <property type="entry name" value="NAD(P)-binding Rossmann-fold domains"/>
    <property type="match status" value="1"/>
</dbReference>
<dbReference type="PANTHER" id="PTHR43355">
    <property type="entry name" value="FLAVIN REDUCTASE (NADPH)"/>
    <property type="match status" value="1"/>
</dbReference>
<dbReference type="AlphaFoldDB" id="A0A409XSY5"/>
<comment type="similarity">
    <text evidence="1">Belongs to the avfA family.</text>
</comment>
<feature type="signal peptide" evidence="2">
    <location>
        <begin position="1"/>
        <end position="16"/>
    </location>
</feature>
<dbReference type="OrthoDB" id="10254221at2759"/>
<dbReference type="EMBL" id="NHYD01000598">
    <property type="protein sequence ID" value="PPQ93796.1"/>
    <property type="molecule type" value="Genomic_DNA"/>
</dbReference>
<dbReference type="InterPro" id="IPR051606">
    <property type="entry name" value="Polyketide_Oxido-like"/>
</dbReference>
<comment type="caution">
    <text evidence="4">The sequence shown here is derived from an EMBL/GenBank/DDBJ whole genome shotgun (WGS) entry which is preliminary data.</text>
</comment>
<dbReference type="GO" id="GO:0042602">
    <property type="term" value="F:riboflavin reductase (NADPH) activity"/>
    <property type="evidence" value="ECO:0007669"/>
    <property type="project" value="TreeGrafter"/>
</dbReference>
<keyword evidence="5" id="KW-1185">Reference proteome</keyword>
<dbReference type="PANTHER" id="PTHR43355:SF2">
    <property type="entry name" value="FLAVIN REDUCTASE (NADPH)"/>
    <property type="match status" value="1"/>
</dbReference>
<accession>A0A409XSY5</accession>
<gene>
    <name evidence="4" type="ORF">CVT25_013506</name>
</gene>
<dbReference type="Pfam" id="PF13460">
    <property type="entry name" value="NAD_binding_10"/>
    <property type="match status" value="1"/>
</dbReference>
<evidence type="ECO:0000313" key="4">
    <source>
        <dbReference type="EMBL" id="PPQ93796.1"/>
    </source>
</evidence>
<dbReference type="Proteomes" id="UP000283269">
    <property type="component" value="Unassembled WGS sequence"/>
</dbReference>
<feature type="chain" id="PRO_5019566984" description="NAD(P)-binding domain-containing protein" evidence="2">
    <location>
        <begin position="17"/>
        <end position="225"/>
    </location>
</feature>
<dbReference type="GO" id="GO:0004074">
    <property type="term" value="F:biliverdin reductase [NAD(P)H] activity"/>
    <property type="evidence" value="ECO:0007669"/>
    <property type="project" value="TreeGrafter"/>
</dbReference>
<feature type="domain" description="NAD(P)-binding" evidence="3">
    <location>
        <begin position="7"/>
        <end position="208"/>
    </location>
</feature>
<dbReference type="InterPro" id="IPR036291">
    <property type="entry name" value="NAD(P)-bd_dom_sf"/>
</dbReference>
<name>A0A409XSY5_PSICY</name>
<reference evidence="4 5" key="1">
    <citation type="journal article" date="2018" name="Evol. Lett.">
        <title>Horizontal gene cluster transfer increased hallucinogenic mushroom diversity.</title>
        <authorList>
            <person name="Reynolds H.T."/>
            <person name="Vijayakumar V."/>
            <person name="Gluck-Thaler E."/>
            <person name="Korotkin H.B."/>
            <person name="Matheny P.B."/>
            <person name="Slot J.C."/>
        </authorList>
    </citation>
    <scope>NUCLEOTIDE SEQUENCE [LARGE SCALE GENOMIC DNA]</scope>
    <source>
        <strain evidence="4 5">2631</strain>
    </source>
</reference>
<dbReference type="STRING" id="93625.A0A409XSY5"/>
<evidence type="ECO:0000256" key="2">
    <source>
        <dbReference type="SAM" id="SignalP"/>
    </source>
</evidence>